<proteinExistence type="inferred from homology"/>
<accession>A0A8J2TBN8</accession>
<dbReference type="EMBL" id="HG316468">
    <property type="protein sequence ID" value="CDF91912.1"/>
    <property type="molecule type" value="Genomic_DNA"/>
</dbReference>
<dbReference type="EC" id="1.15.1.1" evidence="4"/>
<comment type="similarity">
    <text evidence="3">Belongs to the Cu-Zn superoxide dismutase family.</text>
</comment>
<evidence type="ECO:0000256" key="9">
    <source>
        <dbReference type="ARBA" id="ARBA00049204"/>
    </source>
</evidence>
<keyword evidence="8" id="KW-1015">Disulfide bond</keyword>
<evidence type="ECO:0000256" key="5">
    <source>
        <dbReference type="ARBA" id="ARBA00022525"/>
    </source>
</evidence>
<comment type="subcellular location">
    <subcellularLocation>
        <location evidence="1">Cell envelope</location>
    </subcellularLocation>
    <subcellularLocation>
        <location evidence="2">Secreted</location>
    </subcellularLocation>
</comment>
<sequence>MVSVKQIVTSIAFSSLAIAASPVVTDSPEGATYIAKFSEKVEGSLEFSSTSNGSVKVDVSLSDLPSSGGPFLYHVHELPVPSDGNCTGTEGHLNPYNGSENATNPADKEVGDLSGRHGAIKGRSVNTSYIDPYISLNKDDPAFVGNLSIVVHYYNTTRIACANITEVKTSVSNGTSSSSNETTSSSASGNSSDSSSSSSTLSASSGAATISSGSWSAVILAAAAGALGALV</sequence>
<organism evidence="13 14">
    <name type="scientific">Zygosaccharomyces bailii (strain CLIB 213 / ATCC 58445 / CBS 680 / BCRC 21525 / NBRC 1098 / NCYC 1416 / NRRL Y-2227)</name>
    <dbReference type="NCBI Taxonomy" id="1333698"/>
    <lineage>
        <taxon>Eukaryota</taxon>
        <taxon>Fungi</taxon>
        <taxon>Dikarya</taxon>
        <taxon>Ascomycota</taxon>
        <taxon>Saccharomycotina</taxon>
        <taxon>Saccharomycetes</taxon>
        <taxon>Saccharomycetales</taxon>
        <taxon>Saccharomycetaceae</taxon>
        <taxon>Zygosaccharomyces</taxon>
    </lineage>
</organism>
<evidence type="ECO:0000256" key="6">
    <source>
        <dbReference type="ARBA" id="ARBA00022862"/>
    </source>
</evidence>
<dbReference type="GO" id="GO:0005507">
    <property type="term" value="F:copper ion binding"/>
    <property type="evidence" value="ECO:0007669"/>
    <property type="project" value="InterPro"/>
</dbReference>
<reference evidence="14" key="1">
    <citation type="journal article" date="2013" name="Genome Announc.">
        <title>Genome sequence of the food spoilage yeast Zygosaccharomyces bailii CLIB 213(T).</title>
        <authorList>
            <person name="Galeote V."/>
            <person name="Bigey F."/>
            <person name="Devillers H."/>
            <person name="Neuveglise C."/>
            <person name="Dequin S."/>
        </authorList>
    </citation>
    <scope>NUCLEOTIDE SEQUENCE [LARGE SCALE GENOMIC DNA]</scope>
    <source>
        <strain evidence="14">CLIB 213 / ATCC 58445 / CBS 680 / CCRC 21525 / NBRC 1098 / NCYC 1416 / NRRL Y-2227</strain>
    </source>
</reference>
<dbReference type="InterPro" id="IPR001424">
    <property type="entry name" value="SOD_Cu_Zn_dom"/>
</dbReference>
<evidence type="ECO:0000313" key="13">
    <source>
        <dbReference type="EMBL" id="CDF91912.1"/>
    </source>
</evidence>
<evidence type="ECO:0000259" key="12">
    <source>
        <dbReference type="Pfam" id="PF00080"/>
    </source>
</evidence>
<dbReference type="AlphaFoldDB" id="A0A8J2TBN8"/>
<gene>
    <name evidence="13" type="ORF">BN860_01420g</name>
</gene>
<dbReference type="SUPFAM" id="SSF49329">
    <property type="entry name" value="Cu,Zn superoxide dismutase-like"/>
    <property type="match status" value="1"/>
</dbReference>
<dbReference type="InterPro" id="IPR036423">
    <property type="entry name" value="SOD-like_Cu/Zn_dom_sf"/>
</dbReference>
<dbReference type="Pfam" id="PF00080">
    <property type="entry name" value="Sod_Cu"/>
    <property type="match status" value="1"/>
</dbReference>
<evidence type="ECO:0000256" key="7">
    <source>
        <dbReference type="ARBA" id="ARBA00023026"/>
    </source>
</evidence>
<dbReference type="Proteomes" id="UP000019375">
    <property type="component" value="Unassembled WGS sequence"/>
</dbReference>
<evidence type="ECO:0000256" key="2">
    <source>
        <dbReference type="ARBA" id="ARBA00004613"/>
    </source>
</evidence>
<evidence type="ECO:0000256" key="1">
    <source>
        <dbReference type="ARBA" id="ARBA00004196"/>
    </source>
</evidence>
<dbReference type="FunFam" id="2.60.40.200:FF:000007">
    <property type="entry name" value="Cell surface Cu-only superoxide dismutase 5"/>
    <property type="match status" value="1"/>
</dbReference>
<evidence type="ECO:0000256" key="8">
    <source>
        <dbReference type="ARBA" id="ARBA00023157"/>
    </source>
</evidence>
<feature type="signal peptide" evidence="11">
    <location>
        <begin position="1"/>
        <end position="19"/>
    </location>
</feature>
<evidence type="ECO:0000256" key="4">
    <source>
        <dbReference type="ARBA" id="ARBA00012682"/>
    </source>
</evidence>
<comment type="catalytic activity">
    <reaction evidence="9">
        <text>2 superoxide + 2 H(+) = H2O2 + O2</text>
        <dbReference type="Rhea" id="RHEA:20696"/>
        <dbReference type="ChEBI" id="CHEBI:15378"/>
        <dbReference type="ChEBI" id="CHEBI:15379"/>
        <dbReference type="ChEBI" id="CHEBI:16240"/>
        <dbReference type="ChEBI" id="CHEBI:18421"/>
        <dbReference type="EC" id="1.15.1.1"/>
    </reaction>
</comment>
<dbReference type="PANTHER" id="PTHR10003">
    <property type="entry name" value="SUPEROXIDE DISMUTASE CU-ZN -RELATED"/>
    <property type="match status" value="1"/>
</dbReference>
<keyword evidence="14" id="KW-1185">Reference proteome</keyword>
<evidence type="ECO:0000313" key="14">
    <source>
        <dbReference type="Proteomes" id="UP000019375"/>
    </source>
</evidence>
<dbReference type="InterPro" id="IPR024134">
    <property type="entry name" value="SOD_Cu/Zn_/chaperone"/>
</dbReference>
<keyword evidence="11" id="KW-0732">Signal</keyword>
<dbReference type="OrthoDB" id="159229at2759"/>
<keyword evidence="7" id="KW-0843">Virulence</keyword>
<dbReference type="GO" id="GO:0005576">
    <property type="term" value="C:extracellular region"/>
    <property type="evidence" value="ECO:0007669"/>
    <property type="project" value="UniProtKB-SubCell"/>
</dbReference>
<name>A0A8J2TBN8_ZYGB2</name>
<evidence type="ECO:0000256" key="3">
    <source>
        <dbReference type="ARBA" id="ARBA00010457"/>
    </source>
</evidence>
<feature type="chain" id="PRO_5035188336" description="superoxide dismutase" evidence="11">
    <location>
        <begin position="20"/>
        <end position="231"/>
    </location>
</feature>
<feature type="domain" description="Superoxide dismutase copper/zinc binding" evidence="12">
    <location>
        <begin position="41"/>
        <end position="153"/>
    </location>
</feature>
<evidence type="ECO:0000256" key="11">
    <source>
        <dbReference type="SAM" id="SignalP"/>
    </source>
</evidence>
<keyword evidence="6" id="KW-0049">Antioxidant</keyword>
<keyword evidence="5" id="KW-0964">Secreted</keyword>
<feature type="region of interest" description="Disordered" evidence="10">
    <location>
        <begin position="170"/>
        <end position="205"/>
    </location>
</feature>
<protein>
    <recommendedName>
        <fullName evidence="4">superoxide dismutase</fullName>
        <ecNumber evidence="4">1.15.1.1</ecNumber>
    </recommendedName>
</protein>
<evidence type="ECO:0000256" key="10">
    <source>
        <dbReference type="SAM" id="MobiDB-lite"/>
    </source>
</evidence>
<dbReference type="GO" id="GO:0004784">
    <property type="term" value="F:superoxide dismutase activity"/>
    <property type="evidence" value="ECO:0007669"/>
    <property type="project" value="UniProtKB-EC"/>
</dbReference>
<dbReference type="Gene3D" id="2.60.40.200">
    <property type="entry name" value="Superoxide dismutase, copper/zinc binding domain"/>
    <property type="match status" value="1"/>
</dbReference>